<dbReference type="SUPFAM" id="SSF75217">
    <property type="entry name" value="alpha/beta knot"/>
    <property type="match status" value="1"/>
</dbReference>
<dbReference type="InterPro" id="IPR001537">
    <property type="entry name" value="SpoU_MeTrfase"/>
</dbReference>
<dbReference type="CDD" id="cd18095">
    <property type="entry name" value="SpoU-like_rRNA-MTase"/>
    <property type="match status" value="1"/>
</dbReference>
<sequence length="269" mass="28853">MTVKTVTSLTNPTIKEIRALALPKNRKASGLFVTEGMKLVADAVEENWPIRILVYGAKVAGHAVVGKVAARAQASGGTVLEVSEAVLSKITRRDNPQMVVGVFEQRFIGRERVKPGRSGVWVALEGIKDPGNLGTIIRTVDAVGADGVILVGDTVDPFGVEAVRATMGSVFHVPLARMSAAEFAAWRKSWPGIVVGTHLSGREDYRAVGYGKRPTLLLMGNEQSGLPDPLAGLCDHLVRIPQEGRADSLNLAIATGIMLYEIRRERLAL</sequence>
<feature type="domain" description="RNA 2-O ribose methyltransferase substrate binding" evidence="4">
    <location>
        <begin position="33"/>
        <end position="109"/>
    </location>
</feature>
<reference evidence="5 6" key="1">
    <citation type="submission" date="2020-08" db="EMBL/GenBank/DDBJ databases">
        <title>Genomic Encyclopedia of Type Strains, Phase IV (KMG-IV): sequencing the most valuable type-strain genomes for metagenomic binning, comparative biology and taxonomic classification.</title>
        <authorList>
            <person name="Goeker M."/>
        </authorList>
    </citation>
    <scope>NUCLEOTIDE SEQUENCE [LARGE SCALE GENOMIC DNA]</scope>
    <source>
        <strain evidence="5 6">DSM 16268</strain>
    </source>
</reference>
<evidence type="ECO:0000256" key="2">
    <source>
        <dbReference type="ARBA" id="ARBA00022603"/>
    </source>
</evidence>
<dbReference type="GO" id="GO:0008173">
    <property type="term" value="F:RNA methyltransferase activity"/>
    <property type="evidence" value="ECO:0007669"/>
    <property type="project" value="InterPro"/>
</dbReference>
<dbReference type="Pfam" id="PF00588">
    <property type="entry name" value="SpoU_methylase"/>
    <property type="match status" value="1"/>
</dbReference>
<keyword evidence="3 5" id="KW-0808">Transferase</keyword>
<evidence type="ECO:0000259" key="4">
    <source>
        <dbReference type="SMART" id="SM00967"/>
    </source>
</evidence>
<dbReference type="GO" id="GO:0005737">
    <property type="term" value="C:cytoplasm"/>
    <property type="evidence" value="ECO:0007669"/>
    <property type="project" value="UniProtKB-ARBA"/>
</dbReference>
<dbReference type="InterPro" id="IPR029026">
    <property type="entry name" value="tRNA_m1G_MTases_N"/>
</dbReference>
<gene>
    <name evidence="5" type="ORF">GGQ63_002272</name>
</gene>
<dbReference type="Gene3D" id="3.30.1330.30">
    <property type="match status" value="1"/>
</dbReference>
<dbReference type="PANTHER" id="PTHR43191">
    <property type="entry name" value="RRNA METHYLTRANSFERASE 3"/>
    <property type="match status" value="1"/>
</dbReference>
<dbReference type="Pfam" id="PF22435">
    <property type="entry name" value="MRM3-like_sub_bind"/>
    <property type="match status" value="1"/>
</dbReference>
<keyword evidence="2 5" id="KW-0489">Methyltransferase</keyword>
<accession>A0A7W9FMA3</accession>
<comment type="caution">
    <text evidence="5">The sequence shown here is derived from an EMBL/GenBank/DDBJ whole genome shotgun (WGS) entry which is preliminary data.</text>
</comment>
<dbReference type="Proteomes" id="UP000523821">
    <property type="component" value="Unassembled WGS sequence"/>
</dbReference>
<proteinExistence type="inferred from homology"/>
<dbReference type="InterPro" id="IPR029028">
    <property type="entry name" value="Alpha/beta_knot_MTases"/>
</dbReference>
<dbReference type="Gene3D" id="3.40.1280.10">
    <property type="match status" value="1"/>
</dbReference>
<dbReference type="InterPro" id="IPR051259">
    <property type="entry name" value="rRNA_Methyltransferase"/>
</dbReference>
<name>A0A7W9FMA3_9HYPH</name>
<evidence type="ECO:0000313" key="6">
    <source>
        <dbReference type="Proteomes" id="UP000523821"/>
    </source>
</evidence>
<evidence type="ECO:0000256" key="1">
    <source>
        <dbReference type="ARBA" id="ARBA00007228"/>
    </source>
</evidence>
<dbReference type="InterPro" id="IPR013123">
    <property type="entry name" value="SpoU_subst-bd"/>
</dbReference>
<protein>
    <submittedName>
        <fullName evidence="5">TrmH family RNA methyltransferase</fullName>
    </submittedName>
</protein>
<evidence type="ECO:0000313" key="5">
    <source>
        <dbReference type="EMBL" id="MBB5753206.1"/>
    </source>
</evidence>
<keyword evidence="6" id="KW-1185">Reference proteome</keyword>
<dbReference type="PANTHER" id="PTHR43191:SF2">
    <property type="entry name" value="RRNA METHYLTRANSFERASE 3, MITOCHONDRIAL"/>
    <property type="match status" value="1"/>
</dbReference>
<dbReference type="EMBL" id="JACHOO010000004">
    <property type="protein sequence ID" value="MBB5753206.1"/>
    <property type="molecule type" value="Genomic_DNA"/>
</dbReference>
<dbReference type="InterPro" id="IPR029064">
    <property type="entry name" value="Ribosomal_eL30-like_sf"/>
</dbReference>
<dbReference type="GO" id="GO:0003723">
    <property type="term" value="F:RNA binding"/>
    <property type="evidence" value="ECO:0007669"/>
    <property type="project" value="InterPro"/>
</dbReference>
<organism evidence="5 6">
    <name type="scientific">Prosthecomicrobium pneumaticum</name>
    <dbReference type="NCBI Taxonomy" id="81895"/>
    <lineage>
        <taxon>Bacteria</taxon>
        <taxon>Pseudomonadati</taxon>
        <taxon>Pseudomonadota</taxon>
        <taxon>Alphaproteobacteria</taxon>
        <taxon>Hyphomicrobiales</taxon>
        <taxon>Kaistiaceae</taxon>
        <taxon>Prosthecomicrobium</taxon>
    </lineage>
</organism>
<comment type="similarity">
    <text evidence="1">Belongs to the class IV-like SAM-binding methyltransferase superfamily. RNA methyltransferase TrmH family.</text>
</comment>
<dbReference type="SUPFAM" id="SSF55315">
    <property type="entry name" value="L30e-like"/>
    <property type="match status" value="1"/>
</dbReference>
<dbReference type="GO" id="GO:0032259">
    <property type="term" value="P:methylation"/>
    <property type="evidence" value="ECO:0007669"/>
    <property type="project" value="UniProtKB-KW"/>
</dbReference>
<evidence type="ECO:0000256" key="3">
    <source>
        <dbReference type="ARBA" id="ARBA00022679"/>
    </source>
</evidence>
<dbReference type="AlphaFoldDB" id="A0A7W9FMA3"/>
<dbReference type="GO" id="GO:0006396">
    <property type="term" value="P:RNA processing"/>
    <property type="evidence" value="ECO:0007669"/>
    <property type="project" value="InterPro"/>
</dbReference>
<dbReference type="SMART" id="SM00967">
    <property type="entry name" value="SpoU_sub_bind"/>
    <property type="match status" value="1"/>
</dbReference>
<dbReference type="InterPro" id="IPR053888">
    <property type="entry name" value="MRM3-like_sub_bind"/>
</dbReference>